<gene>
    <name evidence="1" type="ORF">PHACADRAFT_185820</name>
</gene>
<dbReference type="RefSeq" id="XP_007397738.1">
    <property type="nucleotide sequence ID" value="XM_007397676.1"/>
</dbReference>
<protein>
    <submittedName>
        <fullName evidence="1">Uncharacterized protein</fullName>
    </submittedName>
</protein>
<dbReference type="AlphaFoldDB" id="K5USW4"/>
<sequence>MSRLAFSLETPNSTEMSEHASLCSSANARPIIGGADTRTTEANSSRASISPAPCGPVGLPLSSALAAFSESGEAAGLVLEQKLSRSRSLPSLLSILCTREATSRGYWFVVGKKYGARRERQPCTSSKVMFGIRGTTQPRVDIEHFIYGSDIREIIRSFVFIRVEGELREEGVTTLYAANFAIRSGCIVFNSQGPHTILPLPLGSFLKAALGKFLRSALGPPTSIATMSRWSRGSGLLMTTCCRSTL</sequence>
<dbReference type="HOGENOM" id="CLU_1129419_0_0_1"/>
<proteinExistence type="predicted"/>
<dbReference type="Proteomes" id="UP000008370">
    <property type="component" value="Unassembled WGS sequence"/>
</dbReference>
<dbReference type="STRING" id="650164.K5USW4"/>
<dbReference type="EMBL" id="JH930474">
    <property type="protein sequence ID" value="EKM53031.1"/>
    <property type="molecule type" value="Genomic_DNA"/>
</dbReference>
<dbReference type="GeneID" id="18910310"/>
<evidence type="ECO:0000313" key="1">
    <source>
        <dbReference type="EMBL" id="EKM53031.1"/>
    </source>
</evidence>
<organism evidence="1 2">
    <name type="scientific">Phanerochaete carnosa (strain HHB-10118-sp)</name>
    <name type="common">White-rot fungus</name>
    <name type="synonym">Peniophora carnosa</name>
    <dbReference type="NCBI Taxonomy" id="650164"/>
    <lineage>
        <taxon>Eukaryota</taxon>
        <taxon>Fungi</taxon>
        <taxon>Dikarya</taxon>
        <taxon>Basidiomycota</taxon>
        <taxon>Agaricomycotina</taxon>
        <taxon>Agaricomycetes</taxon>
        <taxon>Polyporales</taxon>
        <taxon>Phanerochaetaceae</taxon>
        <taxon>Phanerochaete</taxon>
    </lineage>
</organism>
<dbReference type="InParanoid" id="K5USW4"/>
<evidence type="ECO:0000313" key="2">
    <source>
        <dbReference type="Proteomes" id="UP000008370"/>
    </source>
</evidence>
<accession>K5USW4</accession>
<keyword evidence="2" id="KW-1185">Reference proteome</keyword>
<dbReference type="OrthoDB" id="10253869at2759"/>
<reference evidence="1 2" key="1">
    <citation type="journal article" date="2012" name="BMC Genomics">
        <title>Comparative genomics of the white-rot fungi, Phanerochaete carnosa and P. chrysosporium, to elucidate the genetic basis of the distinct wood types they colonize.</title>
        <authorList>
            <person name="Suzuki H."/>
            <person name="MacDonald J."/>
            <person name="Syed K."/>
            <person name="Salamov A."/>
            <person name="Hori C."/>
            <person name="Aerts A."/>
            <person name="Henrissat B."/>
            <person name="Wiebenga A."/>
            <person name="vanKuyk P.A."/>
            <person name="Barry K."/>
            <person name="Lindquist E."/>
            <person name="LaButti K."/>
            <person name="Lapidus A."/>
            <person name="Lucas S."/>
            <person name="Coutinho P."/>
            <person name="Gong Y."/>
            <person name="Samejima M."/>
            <person name="Mahadevan R."/>
            <person name="Abou-Zaid M."/>
            <person name="de Vries R.P."/>
            <person name="Igarashi K."/>
            <person name="Yadav J.S."/>
            <person name="Grigoriev I.V."/>
            <person name="Master E.R."/>
        </authorList>
    </citation>
    <scope>NUCLEOTIDE SEQUENCE [LARGE SCALE GENOMIC DNA]</scope>
    <source>
        <strain evidence="1 2">HHB-10118-sp</strain>
    </source>
</reference>
<dbReference type="KEGG" id="pco:PHACADRAFT_185820"/>
<name>K5USW4_PHACS</name>